<feature type="compositionally biased region" description="Polar residues" evidence="1">
    <location>
        <begin position="265"/>
        <end position="285"/>
    </location>
</feature>
<dbReference type="InParanoid" id="Q22BX0"/>
<evidence type="ECO:0000313" key="3">
    <source>
        <dbReference type="EMBL" id="EAR82788.2"/>
    </source>
</evidence>
<dbReference type="EMBL" id="GG662563">
    <property type="protein sequence ID" value="EAR82788.2"/>
    <property type="molecule type" value="Genomic_DNA"/>
</dbReference>
<feature type="region of interest" description="Disordered" evidence="1">
    <location>
        <begin position="262"/>
        <end position="285"/>
    </location>
</feature>
<feature type="transmembrane region" description="Helical" evidence="2">
    <location>
        <begin position="133"/>
        <end position="151"/>
    </location>
</feature>
<dbReference type="OrthoDB" id="9979034at2759"/>
<evidence type="ECO:0000313" key="4">
    <source>
        <dbReference type="Proteomes" id="UP000009168"/>
    </source>
</evidence>
<evidence type="ECO:0000256" key="2">
    <source>
        <dbReference type="SAM" id="Phobius"/>
    </source>
</evidence>
<keyword evidence="2" id="KW-0472">Membrane</keyword>
<sequence>MLRDSLVSSTSSADEEKMLQDLQRKQQMKIIQNNFTLLIILNIINFLLFLFSFSFYMWYNLQMELTESSSNGEKGQKTQQRVWLNMLYVFDEQGQDGQHYLTFQTYKDSDIFICKKFTDQQDFCENKISQMQLIGYISFGALFIGVILQCVDLYRLIKLRASHGNRSGIKAFWLHPTIIIFYISGFSLYFIVVLYNQIANSEMSFNLGSFGASFWIGIASIPIYIVLTIYYRKTKNKLKSSELVNNLIQKIDVFEQTQKEKKKMNINSNTANQSMSSNQKPEPPF</sequence>
<accession>Q22BX0</accession>
<protein>
    <submittedName>
        <fullName evidence="3">Transmembrane protein, putative</fullName>
    </submittedName>
</protein>
<keyword evidence="2 3" id="KW-0812">Transmembrane</keyword>
<dbReference type="HOGENOM" id="CLU_1067434_0_0_1"/>
<dbReference type="Proteomes" id="UP000009168">
    <property type="component" value="Unassembled WGS sequence"/>
</dbReference>
<proteinExistence type="predicted"/>
<dbReference type="RefSeq" id="XP_001030451.2">
    <property type="nucleotide sequence ID" value="XM_001030451.2"/>
</dbReference>
<evidence type="ECO:0000256" key="1">
    <source>
        <dbReference type="SAM" id="MobiDB-lite"/>
    </source>
</evidence>
<feature type="transmembrane region" description="Helical" evidence="2">
    <location>
        <begin position="172"/>
        <end position="192"/>
    </location>
</feature>
<feature type="transmembrane region" description="Helical" evidence="2">
    <location>
        <begin position="212"/>
        <end position="231"/>
    </location>
</feature>
<reference evidence="4" key="1">
    <citation type="journal article" date="2006" name="PLoS Biol.">
        <title>Macronuclear genome sequence of the ciliate Tetrahymena thermophila, a model eukaryote.</title>
        <authorList>
            <person name="Eisen J.A."/>
            <person name="Coyne R.S."/>
            <person name="Wu M."/>
            <person name="Wu D."/>
            <person name="Thiagarajan M."/>
            <person name="Wortman J.R."/>
            <person name="Badger J.H."/>
            <person name="Ren Q."/>
            <person name="Amedeo P."/>
            <person name="Jones K.M."/>
            <person name="Tallon L.J."/>
            <person name="Delcher A.L."/>
            <person name="Salzberg S.L."/>
            <person name="Silva J.C."/>
            <person name="Haas B.J."/>
            <person name="Majoros W.H."/>
            <person name="Farzad M."/>
            <person name="Carlton J.M."/>
            <person name="Smith R.K. Jr."/>
            <person name="Garg J."/>
            <person name="Pearlman R.E."/>
            <person name="Karrer K.M."/>
            <person name="Sun L."/>
            <person name="Manning G."/>
            <person name="Elde N.C."/>
            <person name="Turkewitz A.P."/>
            <person name="Asai D.J."/>
            <person name="Wilkes D.E."/>
            <person name="Wang Y."/>
            <person name="Cai H."/>
            <person name="Collins K."/>
            <person name="Stewart B.A."/>
            <person name="Lee S.R."/>
            <person name="Wilamowska K."/>
            <person name="Weinberg Z."/>
            <person name="Ruzzo W.L."/>
            <person name="Wloga D."/>
            <person name="Gaertig J."/>
            <person name="Frankel J."/>
            <person name="Tsao C.-C."/>
            <person name="Gorovsky M.A."/>
            <person name="Keeling P.J."/>
            <person name="Waller R.F."/>
            <person name="Patron N.J."/>
            <person name="Cherry J.M."/>
            <person name="Stover N.A."/>
            <person name="Krieger C.J."/>
            <person name="del Toro C."/>
            <person name="Ryder H.F."/>
            <person name="Williamson S.C."/>
            <person name="Barbeau R.A."/>
            <person name="Hamilton E.P."/>
            <person name="Orias E."/>
        </authorList>
    </citation>
    <scope>NUCLEOTIDE SEQUENCE [LARGE SCALE GENOMIC DNA]</scope>
    <source>
        <strain evidence="4">SB210</strain>
    </source>
</reference>
<dbReference type="KEGG" id="tet:TTHERM_01082980"/>
<keyword evidence="4" id="KW-1185">Reference proteome</keyword>
<name>Q22BX0_TETTS</name>
<gene>
    <name evidence="3" type="ORF">TTHERM_01082980</name>
</gene>
<keyword evidence="2" id="KW-1133">Transmembrane helix</keyword>
<organism evidence="3 4">
    <name type="scientific">Tetrahymena thermophila (strain SB210)</name>
    <dbReference type="NCBI Taxonomy" id="312017"/>
    <lineage>
        <taxon>Eukaryota</taxon>
        <taxon>Sar</taxon>
        <taxon>Alveolata</taxon>
        <taxon>Ciliophora</taxon>
        <taxon>Intramacronucleata</taxon>
        <taxon>Oligohymenophorea</taxon>
        <taxon>Hymenostomatida</taxon>
        <taxon>Tetrahymenina</taxon>
        <taxon>Tetrahymenidae</taxon>
        <taxon>Tetrahymena</taxon>
    </lineage>
</organism>
<feature type="transmembrane region" description="Helical" evidence="2">
    <location>
        <begin position="35"/>
        <end position="59"/>
    </location>
</feature>
<dbReference type="GeneID" id="7840573"/>
<dbReference type="AlphaFoldDB" id="Q22BX0"/>